<evidence type="ECO:0000313" key="1">
    <source>
        <dbReference type="EMBL" id="EFU63923.1"/>
    </source>
</evidence>
<comment type="caution">
    <text evidence="1">The sequence shown here is derived from an EMBL/GenBank/DDBJ whole genome shotgun (WGS) entry which is preliminary data.</text>
</comment>
<dbReference type="EMBL" id="AEPO01000006">
    <property type="protein sequence ID" value="EFU63923.1"/>
    <property type="molecule type" value="Genomic_DNA"/>
</dbReference>
<reference evidence="1 2" key="1">
    <citation type="submission" date="2010-11" db="EMBL/GenBank/DDBJ databases">
        <authorList>
            <person name="Muzny D."/>
            <person name="Qin X."/>
            <person name="Deng J."/>
            <person name="Jiang H."/>
            <person name="Liu Y."/>
            <person name="Qu J."/>
            <person name="Song X.-Z."/>
            <person name="Zhang L."/>
            <person name="Thornton R."/>
            <person name="Coyle M."/>
            <person name="Francisco L."/>
            <person name="Jackson L."/>
            <person name="Javaid M."/>
            <person name="Korchina V."/>
            <person name="Kovar C."/>
            <person name="Mata R."/>
            <person name="Mathew T."/>
            <person name="Ngo R."/>
            <person name="Nguyen L."/>
            <person name="Nguyen N."/>
            <person name="Okwuonu G."/>
            <person name="Ongeri F."/>
            <person name="Pham C."/>
            <person name="Simmons D."/>
            <person name="Wilczek-Boney K."/>
            <person name="Hale W."/>
            <person name="Jakkamsetti A."/>
            <person name="Pham P."/>
            <person name="Ruth R."/>
            <person name="San Lucas F."/>
            <person name="Warren J."/>
            <person name="Zhang J."/>
            <person name="Zhao Z."/>
            <person name="Zhou C."/>
            <person name="Zhu D."/>
            <person name="Lee S."/>
            <person name="Bess C."/>
            <person name="Blankenburg K."/>
            <person name="Forbes L."/>
            <person name="Fu Q."/>
            <person name="Gubbala S."/>
            <person name="Hirani K."/>
            <person name="Jayaseelan J.C."/>
            <person name="Lara F."/>
            <person name="Munidasa M."/>
            <person name="Palculict T."/>
            <person name="Patil S."/>
            <person name="Pu L.-L."/>
            <person name="Saada N."/>
            <person name="Tang L."/>
            <person name="Weissenberger G."/>
            <person name="Zhu Y."/>
            <person name="Hemphill L."/>
            <person name="Shang Y."/>
            <person name="Youmans B."/>
            <person name="Ayvaz T."/>
            <person name="Ross M."/>
            <person name="Santibanez J."/>
            <person name="Aqrawi P."/>
            <person name="Gross S."/>
            <person name="Joshi V."/>
            <person name="Fowler G."/>
            <person name="Nazareth L."/>
            <person name="Reid J."/>
            <person name="Worley K."/>
            <person name="Petrosino J."/>
            <person name="Highlander S."/>
            <person name="Gibbs R."/>
        </authorList>
    </citation>
    <scope>NUCLEOTIDE SEQUENCE [LARGE SCALE GENOMIC DNA]</scope>
    <source>
        <strain evidence="1 2">ATCC 49296</strain>
    </source>
</reference>
<sequence>MVFPVHFLKAYSSSTLLSQSNHRHCYRNSNDLGDGNSFYSFLYETD</sequence>
<dbReference type="Proteomes" id="UP000004500">
    <property type="component" value="Unassembled WGS sequence"/>
</dbReference>
<gene>
    <name evidence="1" type="ORF">HMPREF8578_0383</name>
</gene>
<organism evidence="1 2">
    <name type="scientific">Streptococcus oralis ATCC 49296</name>
    <dbReference type="NCBI Taxonomy" id="888049"/>
    <lineage>
        <taxon>Bacteria</taxon>
        <taxon>Bacillati</taxon>
        <taxon>Bacillota</taxon>
        <taxon>Bacilli</taxon>
        <taxon>Lactobacillales</taxon>
        <taxon>Streptococcaceae</taxon>
        <taxon>Streptococcus</taxon>
    </lineage>
</organism>
<protein>
    <submittedName>
        <fullName evidence="1">Uncharacterized protein</fullName>
    </submittedName>
</protein>
<proteinExistence type="predicted"/>
<dbReference type="HOGENOM" id="CLU_3189647_0_0_9"/>
<evidence type="ECO:0000313" key="2">
    <source>
        <dbReference type="Proteomes" id="UP000004500"/>
    </source>
</evidence>
<accession>E6KJG8</accession>
<dbReference type="AlphaFoldDB" id="E6KJG8"/>
<name>E6KJG8_STROR</name>